<reference evidence="2 5" key="3">
    <citation type="submission" date="2016-10" db="EMBL/GenBank/DDBJ databases">
        <title>Complete Genome Assembly of Pantoea stewartii subsp. stewartii DC283, a Corn Pathogen.</title>
        <authorList>
            <person name="Duong D.A."/>
            <person name="Stevens A.M."/>
            <person name="Jensen R.V."/>
        </authorList>
    </citation>
    <scope>NUCLEOTIDE SEQUENCE [LARGE SCALE GENOMIC DNA]</scope>
    <source>
        <strain evidence="2 5">DC283</strain>
        <plasmid evidence="2 5">ppDSJ01</plasmid>
    </source>
</reference>
<evidence type="ECO:0000313" key="4">
    <source>
        <dbReference type="Proteomes" id="UP000005050"/>
    </source>
</evidence>
<dbReference type="EMBL" id="AHIE01000047">
    <property type="protein sequence ID" value="EHT97721.1"/>
    <property type="molecule type" value="Genomic_DNA"/>
</dbReference>
<evidence type="ECO:0000256" key="1">
    <source>
        <dbReference type="SAM" id="MobiDB-lite"/>
    </source>
</evidence>
<keyword evidence="5" id="KW-1185">Reference proteome</keyword>
<dbReference type="KEGG" id="pstw:DSJ_26520"/>
<reference evidence="3 4" key="1">
    <citation type="journal article" date="2012" name="Mol. Microbiol.">
        <title>The genetic and structural basis of two distinct terminal side branch residues in stewartan and amylovoran exopolysaccharides and their potential role in host adaptation.</title>
        <authorList>
            <person name="Wang X."/>
            <person name="Yang F."/>
            <person name="von Bodman S.B."/>
        </authorList>
    </citation>
    <scope>NUCLEOTIDE SEQUENCE [LARGE SCALE GENOMIC DNA]</scope>
    <source>
        <strain evidence="3 4">DC283</strain>
    </source>
</reference>
<gene>
    <name evidence="3" type="ORF">CKS_5583</name>
    <name evidence="2" type="ORF">DSJ_26520</name>
</gene>
<evidence type="ECO:0000313" key="2">
    <source>
        <dbReference type="EMBL" id="ARF52765.1"/>
    </source>
</evidence>
<reference evidence="3" key="2">
    <citation type="submission" date="2012-01" db="EMBL/GenBank/DDBJ databases">
        <authorList>
            <person name="Biehl B.S."/>
            <person name="Ding Y."/>
            <person name="Dugan-Rocha S.P."/>
            <person name="Gibbs R.A."/>
            <person name="Glasner J.D."/>
            <person name="Kovar C."/>
            <person name="Muzny D.M."/>
            <person name="Neeno-Eckwall E.C."/>
            <person name="Perna N.T."/>
            <person name="Qin X."/>
            <person name="von Bodman S.B."/>
            <person name="Weinstock G.M."/>
        </authorList>
    </citation>
    <scope>NUCLEOTIDE SEQUENCE</scope>
    <source>
        <strain evidence="3">DC283</strain>
    </source>
</reference>
<protein>
    <submittedName>
        <fullName evidence="3">Uncharacterized protein</fullName>
    </submittedName>
</protein>
<dbReference type="EMBL" id="CP017592">
    <property type="protein sequence ID" value="ARF52765.1"/>
    <property type="molecule type" value="Genomic_DNA"/>
</dbReference>
<organism evidence="3 4">
    <name type="scientific">Pantoea stewartii subsp. stewartii DC283</name>
    <dbReference type="NCBI Taxonomy" id="660596"/>
    <lineage>
        <taxon>Bacteria</taxon>
        <taxon>Pseudomonadati</taxon>
        <taxon>Pseudomonadota</taxon>
        <taxon>Gammaproteobacteria</taxon>
        <taxon>Enterobacterales</taxon>
        <taxon>Erwiniaceae</taxon>
        <taxon>Pantoea</taxon>
    </lineage>
</organism>
<feature type="compositionally biased region" description="Basic and acidic residues" evidence="1">
    <location>
        <begin position="13"/>
        <end position="22"/>
    </location>
</feature>
<name>H3RLK8_PANSE</name>
<proteinExistence type="predicted"/>
<accession>H3RLK8</accession>
<evidence type="ECO:0000313" key="3">
    <source>
        <dbReference type="EMBL" id="EHT97721.1"/>
    </source>
</evidence>
<feature type="region of interest" description="Disordered" evidence="1">
    <location>
        <begin position="1"/>
        <end position="44"/>
    </location>
</feature>
<geneLocation type="plasmid" evidence="2 5">
    <name>ppDSJ01</name>
</geneLocation>
<dbReference type="AlphaFoldDB" id="H3RLK8"/>
<evidence type="ECO:0000313" key="5">
    <source>
        <dbReference type="Proteomes" id="UP000192380"/>
    </source>
</evidence>
<keyword evidence="2" id="KW-0614">Plasmid</keyword>
<sequence length="140" mass="15159">MIGFLRGLRDRRRQRESSERRAQLRRKAGISPQPLESLLPGEPYSDGVAQNFANVLIAQEAEATRRAGSLDRSHNYTFGETRDGSHSHSHGSHSHSLGNISHGSHSHSISDGAHSHSYSHSHDSGSSFDSSSSGGGDSSW</sequence>
<feature type="region of interest" description="Disordered" evidence="1">
    <location>
        <begin position="63"/>
        <end position="140"/>
    </location>
</feature>
<dbReference type="Proteomes" id="UP000192380">
    <property type="component" value="Plasmid ppDSJ01"/>
</dbReference>
<dbReference type="RefSeq" id="WP_006122386.1">
    <property type="nucleotide sequence ID" value="NZ_AHIE01000047.1"/>
</dbReference>
<dbReference type="Proteomes" id="UP000005050">
    <property type="component" value="Unassembled WGS sequence"/>
</dbReference>
<dbReference type="PATRIC" id="fig|660596.6.peg.5350"/>
<feature type="compositionally biased region" description="Low complexity" evidence="1">
    <location>
        <begin position="94"/>
        <end position="132"/>
    </location>
</feature>
<feature type="compositionally biased region" description="Basic and acidic residues" evidence="1">
    <location>
        <begin position="63"/>
        <end position="86"/>
    </location>
</feature>